<dbReference type="AlphaFoldDB" id="A0A8G1RG43"/>
<dbReference type="Proteomes" id="UP000249789">
    <property type="component" value="Unassembled WGS sequence"/>
</dbReference>
<sequence length="102" mass="11349">MSYGPTNRLLVALDGKGRQTVTSRISIPCGEVKNWIQFSTSKLQFRKLGAQRRRETSGLLRLLFLAPIMDPVRPEKLGGYLLVLLGWFSPEVPSLPISIGLP</sequence>
<name>A0A8G1RG43_9EURO</name>
<dbReference type="RefSeq" id="XP_040794898.1">
    <property type="nucleotide sequence ID" value="XM_040942205.1"/>
</dbReference>
<evidence type="ECO:0000313" key="2">
    <source>
        <dbReference type="Proteomes" id="UP000249789"/>
    </source>
</evidence>
<evidence type="ECO:0000313" key="1">
    <source>
        <dbReference type="EMBL" id="RAK70886.1"/>
    </source>
</evidence>
<keyword evidence="2" id="KW-1185">Reference proteome</keyword>
<organism evidence="1 2">
    <name type="scientific">Aspergillus fijiensis CBS 313.89</name>
    <dbReference type="NCBI Taxonomy" id="1448319"/>
    <lineage>
        <taxon>Eukaryota</taxon>
        <taxon>Fungi</taxon>
        <taxon>Dikarya</taxon>
        <taxon>Ascomycota</taxon>
        <taxon>Pezizomycotina</taxon>
        <taxon>Eurotiomycetes</taxon>
        <taxon>Eurotiomycetidae</taxon>
        <taxon>Eurotiales</taxon>
        <taxon>Aspergillaceae</taxon>
        <taxon>Aspergillus</taxon>
    </lineage>
</organism>
<protein>
    <submittedName>
        <fullName evidence="1">Uncharacterized protein</fullName>
    </submittedName>
</protein>
<dbReference type="EMBL" id="KZ824748">
    <property type="protein sequence ID" value="RAK70886.1"/>
    <property type="molecule type" value="Genomic_DNA"/>
</dbReference>
<proteinExistence type="predicted"/>
<reference evidence="1 2" key="1">
    <citation type="submission" date="2018-02" db="EMBL/GenBank/DDBJ databases">
        <title>The genomes of Aspergillus section Nigri reveals drivers in fungal speciation.</title>
        <authorList>
            <consortium name="DOE Joint Genome Institute"/>
            <person name="Vesth T.C."/>
            <person name="Nybo J."/>
            <person name="Theobald S."/>
            <person name="Brandl J."/>
            <person name="Frisvad J.C."/>
            <person name="Nielsen K.F."/>
            <person name="Lyhne E.K."/>
            <person name="Kogle M.E."/>
            <person name="Kuo A."/>
            <person name="Riley R."/>
            <person name="Clum A."/>
            <person name="Nolan M."/>
            <person name="Lipzen A."/>
            <person name="Salamov A."/>
            <person name="Henrissat B."/>
            <person name="Wiebenga A."/>
            <person name="De vries R.P."/>
            <person name="Grigoriev I.V."/>
            <person name="Mortensen U.H."/>
            <person name="Andersen M.R."/>
            <person name="Baker S.E."/>
        </authorList>
    </citation>
    <scope>NUCLEOTIDE SEQUENCE [LARGE SCALE GENOMIC DNA]</scope>
    <source>
        <strain evidence="1 2">CBS 313.89</strain>
    </source>
</reference>
<dbReference type="VEuPathDB" id="FungiDB:BO72DRAFT_40231"/>
<gene>
    <name evidence="1" type="ORF">BO72DRAFT_40231</name>
</gene>
<accession>A0A8G1RG43</accession>
<dbReference type="GeneID" id="63859538"/>